<feature type="domain" description="Polymerase nucleotidyl transferase" evidence="1">
    <location>
        <begin position="9"/>
        <end position="80"/>
    </location>
</feature>
<organism evidence="2 3">
    <name type="scientific">Methyloprofundus sedimenti</name>
    <dbReference type="NCBI Taxonomy" id="1420851"/>
    <lineage>
        <taxon>Bacteria</taxon>
        <taxon>Pseudomonadati</taxon>
        <taxon>Pseudomonadota</taxon>
        <taxon>Gammaproteobacteria</taxon>
        <taxon>Methylococcales</taxon>
        <taxon>Methylococcaceae</taxon>
        <taxon>Methyloprofundus</taxon>
    </lineage>
</organism>
<name>A0A1V8M2W2_9GAMM</name>
<accession>A0A1V8M2W2</accession>
<dbReference type="AlphaFoldDB" id="A0A1V8M2W2"/>
<evidence type="ECO:0000313" key="3">
    <source>
        <dbReference type="Proteomes" id="UP000191980"/>
    </source>
</evidence>
<proteinExistence type="predicted"/>
<dbReference type="Proteomes" id="UP000191980">
    <property type="component" value="Unassembled WGS sequence"/>
</dbReference>
<evidence type="ECO:0000313" key="2">
    <source>
        <dbReference type="EMBL" id="OQK15836.1"/>
    </source>
</evidence>
<dbReference type="CDD" id="cd05403">
    <property type="entry name" value="NT_KNTase_like"/>
    <property type="match status" value="1"/>
</dbReference>
<dbReference type="OrthoDB" id="14556at2"/>
<protein>
    <submittedName>
        <fullName evidence="2">DNA polymerase III subunit beta</fullName>
    </submittedName>
</protein>
<dbReference type="EMBL" id="LPUF01000003">
    <property type="protein sequence ID" value="OQK15836.1"/>
    <property type="molecule type" value="Genomic_DNA"/>
</dbReference>
<dbReference type="SUPFAM" id="SSF81301">
    <property type="entry name" value="Nucleotidyltransferase"/>
    <property type="match status" value="1"/>
</dbReference>
<dbReference type="Pfam" id="PF01909">
    <property type="entry name" value="NTP_transf_2"/>
    <property type="match status" value="1"/>
</dbReference>
<comment type="caution">
    <text evidence="2">The sequence shown here is derived from an EMBL/GenBank/DDBJ whole genome shotgun (WGS) entry which is preliminary data.</text>
</comment>
<reference evidence="2 3" key="1">
    <citation type="submission" date="2015-12" db="EMBL/GenBank/DDBJ databases">
        <authorList>
            <person name="Shamseldin A."/>
            <person name="Moawad H."/>
            <person name="Abd El-Rahim W.M."/>
            <person name="Sadowsky M.J."/>
        </authorList>
    </citation>
    <scope>NUCLEOTIDE SEQUENCE [LARGE SCALE GENOMIC DNA]</scope>
    <source>
        <strain evidence="2 3">WF1</strain>
    </source>
</reference>
<dbReference type="Gene3D" id="3.30.460.10">
    <property type="entry name" value="Beta Polymerase, domain 2"/>
    <property type="match status" value="1"/>
</dbReference>
<dbReference type="GO" id="GO:0016779">
    <property type="term" value="F:nucleotidyltransferase activity"/>
    <property type="evidence" value="ECO:0007669"/>
    <property type="project" value="InterPro"/>
</dbReference>
<evidence type="ECO:0000259" key="1">
    <source>
        <dbReference type="Pfam" id="PF01909"/>
    </source>
</evidence>
<dbReference type="RefSeq" id="WP_080524061.1">
    <property type="nucleotide sequence ID" value="NZ_LPUF01000003.1"/>
</dbReference>
<gene>
    <name evidence="2" type="ORF">AU255_16735</name>
</gene>
<dbReference type="InterPro" id="IPR002934">
    <property type="entry name" value="Polymerase_NTP_transf_dom"/>
</dbReference>
<dbReference type="STRING" id="1420851.AU255_16735"/>
<sequence>MRITEQQKQKIKQVVAALVSGDAQVILFGSRVDDTKKGGDIDLLIMLSERVEHPAQLAAKISAQLIRPFYGRKVDVLLSAPNLQTLPIHAIAQQKGITL</sequence>
<dbReference type="InterPro" id="IPR043519">
    <property type="entry name" value="NT_sf"/>
</dbReference>
<keyword evidence="3" id="KW-1185">Reference proteome</keyword>